<name>A0A9R1VXR0_LACSA</name>
<dbReference type="InterPro" id="IPR015940">
    <property type="entry name" value="UBA"/>
</dbReference>
<dbReference type="AlphaFoldDB" id="A0A9R1VXR0"/>
<accession>A0A9R1VXR0</accession>
<reference evidence="2 3" key="1">
    <citation type="journal article" date="2017" name="Nat. Commun.">
        <title>Genome assembly with in vitro proximity ligation data and whole-genome triplication in lettuce.</title>
        <authorList>
            <person name="Reyes-Chin-Wo S."/>
            <person name="Wang Z."/>
            <person name="Yang X."/>
            <person name="Kozik A."/>
            <person name="Arikit S."/>
            <person name="Song C."/>
            <person name="Xia L."/>
            <person name="Froenicke L."/>
            <person name="Lavelle D.O."/>
            <person name="Truco M.J."/>
            <person name="Xia R."/>
            <person name="Zhu S."/>
            <person name="Xu C."/>
            <person name="Xu H."/>
            <person name="Xu X."/>
            <person name="Cox K."/>
            <person name="Korf I."/>
            <person name="Meyers B.C."/>
            <person name="Michelmore R.W."/>
        </authorList>
    </citation>
    <scope>NUCLEOTIDE SEQUENCE [LARGE SCALE GENOMIC DNA]</scope>
    <source>
        <strain evidence="3">cv. Salinas</strain>
        <tissue evidence="2">Seedlings</tissue>
    </source>
</reference>
<gene>
    <name evidence="2" type="ORF">LSAT_V11C400191160</name>
</gene>
<sequence>MGGGNWDRDTVIRALRVAFNNPEKVVEYLYCVRYTGASRTPASSRSFTTARSAGCPAPASYSCSSKWTKFKTLWISSLSFKHFEPWCRLIPKSCRKGLIQNNFKIIIQSRKVGMLDLTMIGTLGYLKS</sequence>
<keyword evidence="3" id="KW-1185">Reference proteome</keyword>
<dbReference type="Proteomes" id="UP000235145">
    <property type="component" value="Unassembled WGS sequence"/>
</dbReference>
<evidence type="ECO:0000313" key="3">
    <source>
        <dbReference type="Proteomes" id="UP000235145"/>
    </source>
</evidence>
<dbReference type="FunFam" id="1.10.8.10:FF:000003">
    <property type="entry name" value="UV excision repair protein RAD23 homolog"/>
    <property type="match status" value="1"/>
</dbReference>
<proteinExistence type="predicted"/>
<comment type="caution">
    <text evidence="2">The sequence shown here is derived from an EMBL/GenBank/DDBJ whole genome shotgun (WGS) entry which is preliminary data.</text>
</comment>
<dbReference type="EMBL" id="NBSK02000004">
    <property type="protein sequence ID" value="KAJ0214550.1"/>
    <property type="molecule type" value="Genomic_DNA"/>
</dbReference>
<feature type="domain" description="UBA" evidence="1">
    <location>
        <begin position="6"/>
        <end position="29"/>
    </location>
</feature>
<evidence type="ECO:0000313" key="2">
    <source>
        <dbReference type="EMBL" id="KAJ0214550.1"/>
    </source>
</evidence>
<organism evidence="2 3">
    <name type="scientific">Lactuca sativa</name>
    <name type="common">Garden lettuce</name>
    <dbReference type="NCBI Taxonomy" id="4236"/>
    <lineage>
        <taxon>Eukaryota</taxon>
        <taxon>Viridiplantae</taxon>
        <taxon>Streptophyta</taxon>
        <taxon>Embryophyta</taxon>
        <taxon>Tracheophyta</taxon>
        <taxon>Spermatophyta</taxon>
        <taxon>Magnoliopsida</taxon>
        <taxon>eudicotyledons</taxon>
        <taxon>Gunneridae</taxon>
        <taxon>Pentapetalae</taxon>
        <taxon>asterids</taxon>
        <taxon>campanulids</taxon>
        <taxon>Asterales</taxon>
        <taxon>Asteraceae</taxon>
        <taxon>Cichorioideae</taxon>
        <taxon>Cichorieae</taxon>
        <taxon>Lactucinae</taxon>
        <taxon>Lactuca</taxon>
    </lineage>
</organism>
<evidence type="ECO:0000259" key="1">
    <source>
        <dbReference type="Pfam" id="PF00627"/>
    </source>
</evidence>
<protein>
    <recommendedName>
        <fullName evidence="1">UBA domain-containing protein</fullName>
    </recommendedName>
</protein>
<dbReference type="Gene3D" id="1.10.8.10">
    <property type="entry name" value="DNA helicase RuvA subunit, C-terminal domain"/>
    <property type="match status" value="1"/>
</dbReference>
<dbReference type="Pfam" id="PF00627">
    <property type="entry name" value="UBA"/>
    <property type="match status" value="1"/>
</dbReference>